<reference evidence="3" key="1">
    <citation type="journal article" date="2020" name="Stud. Mycol.">
        <title>101 Dothideomycetes genomes: a test case for predicting lifestyles and emergence of pathogens.</title>
        <authorList>
            <person name="Haridas S."/>
            <person name="Albert R."/>
            <person name="Binder M."/>
            <person name="Bloem J."/>
            <person name="Labutti K."/>
            <person name="Salamov A."/>
            <person name="Andreopoulos B."/>
            <person name="Baker S."/>
            <person name="Barry K."/>
            <person name="Bills G."/>
            <person name="Bluhm B."/>
            <person name="Cannon C."/>
            <person name="Castanera R."/>
            <person name="Culley D."/>
            <person name="Daum C."/>
            <person name="Ezra D."/>
            <person name="Gonzalez J."/>
            <person name="Henrissat B."/>
            <person name="Kuo A."/>
            <person name="Liang C."/>
            <person name="Lipzen A."/>
            <person name="Lutzoni F."/>
            <person name="Magnuson J."/>
            <person name="Mondo S."/>
            <person name="Nolan M."/>
            <person name="Ohm R."/>
            <person name="Pangilinan J."/>
            <person name="Park H.-J."/>
            <person name="Ramirez L."/>
            <person name="Alfaro M."/>
            <person name="Sun H."/>
            <person name="Tritt A."/>
            <person name="Yoshinaga Y."/>
            <person name="Zwiers L.-H."/>
            <person name="Turgeon B."/>
            <person name="Goodwin S."/>
            <person name="Spatafora J."/>
            <person name="Crous P."/>
            <person name="Grigoriev I."/>
        </authorList>
    </citation>
    <scope>NUCLEOTIDE SEQUENCE</scope>
    <source>
        <strain evidence="3">CBS 123094</strain>
    </source>
</reference>
<evidence type="ECO:0000313" key="3">
    <source>
        <dbReference type="EMBL" id="KAF2000249.1"/>
    </source>
</evidence>
<dbReference type="AlphaFoldDB" id="A0A6A5WHG6"/>
<keyword evidence="4" id="KW-1185">Reference proteome</keyword>
<dbReference type="SUPFAM" id="SSF50978">
    <property type="entry name" value="WD40 repeat-like"/>
    <property type="match status" value="1"/>
</dbReference>
<proteinExistence type="predicted"/>
<dbReference type="InterPro" id="IPR006594">
    <property type="entry name" value="LisH"/>
</dbReference>
<dbReference type="PANTHER" id="PTHR19848:SF8">
    <property type="entry name" value="F-BOX AND WD REPEAT DOMAIN CONTAINING 7"/>
    <property type="match status" value="1"/>
</dbReference>
<dbReference type="InterPro" id="IPR036322">
    <property type="entry name" value="WD40_repeat_dom_sf"/>
</dbReference>
<evidence type="ECO:0000256" key="1">
    <source>
        <dbReference type="ARBA" id="ARBA00022574"/>
    </source>
</evidence>
<protein>
    <submittedName>
        <fullName evidence="3">WD40 repeat-like protein</fullName>
    </submittedName>
</protein>
<dbReference type="Gene3D" id="2.130.10.10">
    <property type="entry name" value="YVTN repeat-like/Quinoprotein amine dehydrogenase"/>
    <property type="match status" value="2"/>
</dbReference>
<keyword evidence="2" id="KW-0677">Repeat</keyword>
<keyword evidence="1" id="KW-0853">WD repeat</keyword>
<gene>
    <name evidence="3" type="ORF">P154DRAFT_522723</name>
</gene>
<evidence type="ECO:0000256" key="2">
    <source>
        <dbReference type="ARBA" id="ARBA00022737"/>
    </source>
</evidence>
<dbReference type="SMART" id="SM00320">
    <property type="entry name" value="WD40"/>
    <property type="match status" value="4"/>
</dbReference>
<name>A0A6A5WHG6_9PLEO</name>
<organism evidence="3 4">
    <name type="scientific">Amniculicola lignicola CBS 123094</name>
    <dbReference type="NCBI Taxonomy" id="1392246"/>
    <lineage>
        <taxon>Eukaryota</taxon>
        <taxon>Fungi</taxon>
        <taxon>Dikarya</taxon>
        <taxon>Ascomycota</taxon>
        <taxon>Pezizomycotina</taxon>
        <taxon>Dothideomycetes</taxon>
        <taxon>Pleosporomycetidae</taxon>
        <taxon>Pleosporales</taxon>
        <taxon>Amniculicolaceae</taxon>
        <taxon>Amniculicola</taxon>
    </lineage>
</organism>
<dbReference type="OrthoDB" id="1932312at2759"/>
<evidence type="ECO:0000313" key="4">
    <source>
        <dbReference type="Proteomes" id="UP000799779"/>
    </source>
</evidence>
<sequence length="476" mass="52709">MLPSAAELVARYLKASGYDETLASFIKEAGLPKDAGSTSSNTMTIEQILQEKKTFDLSINFTKMRLEDQNHGWYLPDPRTPRICPLPTRSNILSINVFDLLLPAATESKSCILVTTADRRVHVIDAASPSLEVLHSYTEFHDAPILDVLVLYGKYLLVASMSGRLALYNTATNQIINDRKDHAKYIVKLAMHSDGNTTIIATAGWDSKVHFYRLQNSDSQNVMLGEPFAIITLPSMPETIMFIQSADFVSPLLLLTRRDSTFLYYYAIPAEATLEEMVPLGKQNLSPHSNAWVAFTPVDVKICPSDSSLVAVATSSTPHQKLLLVRLLIPPRQEDRTSSGLIERRETVDLELTEPTTQASQARAELVVQNREEGAIIINISTLAPQTMYSTPKLAWRPDGSGIFTNSDDGVIRAFEASTGKLIATLEAHEPGSKIRCLWAGRLGVPHRENRSDTIDGKETLISGGFDQRLVIWQVQ</sequence>
<dbReference type="PROSITE" id="PS50896">
    <property type="entry name" value="LISH"/>
    <property type="match status" value="1"/>
</dbReference>
<dbReference type="InterPro" id="IPR001680">
    <property type="entry name" value="WD40_rpt"/>
</dbReference>
<dbReference type="Proteomes" id="UP000799779">
    <property type="component" value="Unassembled WGS sequence"/>
</dbReference>
<dbReference type="InterPro" id="IPR015943">
    <property type="entry name" value="WD40/YVTN_repeat-like_dom_sf"/>
</dbReference>
<dbReference type="EMBL" id="ML977590">
    <property type="protein sequence ID" value="KAF2000249.1"/>
    <property type="molecule type" value="Genomic_DNA"/>
</dbReference>
<dbReference type="PANTHER" id="PTHR19848">
    <property type="entry name" value="WD40 REPEAT PROTEIN"/>
    <property type="match status" value="1"/>
</dbReference>
<accession>A0A6A5WHG6</accession>